<dbReference type="InterPro" id="IPR006201">
    <property type="entry name" value="Neur_channel"/>
</dbReference>
<dbReference type="InterPro" id="IPR006029">
    <property type="entry name" value="Neurotrans-gated_channel_TM"/>
</dbReference>
<proteinExistence type="inferred from homology"/>
<evidence type="ECO:0000313" key="15">
    <source>
        <dbReference type="Proteomes" id="UP001159428"/>
    </source>
</evidence>
<evidence type="ECO:0000256" key="9">
    <source>
        <dbReference type="ARBA" id="ARBA00023136"/>
    </source>
</evidence>
<feature type="transmembrane region" description="Helical" evidence="11">
    <location>
        <begin position="223"/>
        <end position="243"/>
    </location>
</feature>
<dbReference type="GO" id="GO:0004888">
    <property type="term" value="F:transmembrane signaling receptor activity"/>
    <property type="evidence" value="ECO:0007669"/>
    <property type="project" value="InterPro"/>
</dbReference>
<dbReference type="GO" id="GO:0005230">
    <property type="term" value="F:extracellular ligand-gated monoatomic ion channel activity"/>
    <property type="evidence" value="ECO:0007669"/>
    <property type="project" value="InterPro"/>
</dbReference>
<protein>
    <submittedName>
        <fullName evidence="14">Uncharacterized protein</fullName>
    </submittedName>
</protein>
<evidence type="ECO:0000256" key="2">
    <source>
        <dbReference type="ARBA" id="ARBA00004236"/>
    </source>
</evidence>
<evidence type="ECO:0000256" key="5">
    <source>
        <dbReference type="ARBA" id="ARBA00022692"/>
    </source>
</evidence>
<gene>
    <name evidence="14" type="ORF">PMEA_00004637</name>
</gene>
<feature type="non-terminal residue" evidence="14">
    <location>
        <position position="1"/>
    </location>
</feature>
<evidence type="ECO:0000256" key="4">
    <source>
        <dbReference type="ARBA" id="ARBA00022475"/>
    </source>
</evidence>
<dbReference type="CDD" id="cd19049">
    <property type="entry name" value="LGIC_TM_anion"/>
    <property type="match status" value="1"/>
</dbReference>
<comment type="similarity">
    <text evidence="11">Belongs to the ligand-gated ion channel (TC 1.A.9) family.</text>
</comment>
<keyword evidence="10 11" id="KW-0407">Ion channel</keyword>
<evidence type="ECO:0000256" key="6">
    <source>
        <dbReference type="ARBA" id="ARBA00022729"/>
    </source>
</evidence>
<dbReference type="Pfam" id="PF02932">
    <property type="entry name" value="Neur_chan_memb"/>
    <property type="match status" value="1"/>
</dbReference>
<dbReference type="Pfam" id="PF02931">
    <property type="entry name" value="Neur_chan_LBD"/>
    <property type="match status" value="1"/>
</dbReference>
<dbReference type="Gene3D" id="2.70.170.10">
    <property type="entry name" value="Neurotransmitter-gated ion-channel ligand-binding domain"/>
    <property type="match status" value="1"/>
</dbReference>
<reference evidence="14 15" key="1">
    <citation type="submission" date="2022-05" db="EMBL/GenBank/DDBJ databases">
        <authorList>
            <consortium name="Genoscope - CEA"/>
            <person name="William W."/>
        </authorList>
    </citation>
    <scope>NUCLEOTIDE SEQUENCE [LARGE SCALE GENOMIC DNA]</scope>
</reference>
<evidence type="ECO:0000256" key="1">
    <source>
        <dbReference type="ARBA" id="ARBA00004141"/>
    </source>
</evidence>
<dbReference type="InterPro" id="IPR036734">
    <property type="entry name" value="Neur_chan_lig-bd_sf"/>
</dbReference>
<keyword evidence="3 11" id="KW-0813">Transport</keyword>
<dbReference type="Gene3D" id="1.20.58.390">
    <property type="entry name" value="Neurotransmitter-gated ion-channel transmembrane domain"/>
    <property type="match status" value="1"/>
</dbReference>
<dbReference type="GO" id="GO:0005886">
    <property type="term" value="C:plasma membrane"/>
    <property type="evidence" value="ECO:0007669"/>
    <property type="project" value="UniProtKB-SubCell"/>
</dbReference>
<accession>A0AAU9WFG1</accession>
<keyword evidence="8 11" id="KW-0406">Ion transport</keyword>
<organism evidence="14 15">
    <name type="scientific">Pocillopora meandrina</name>
    <dbReference type="NCBI Taxonomy" id="46732"/>
    <lineage>
        <taxon>Eukaryota</taxon>
        <taxon>Metazoa</taxon>
        <taxon>Cnidaria</taxon>
        <taxon>Anthozoa</taxon>
        <taxon>Hexacorallia</taxon>
        <taxon>Scleractinia</taxon>
        <taxon>Astrocoeniina</taxon>
        <taxon>Pocilloporidae</taxon>
        <taxon>Pocillopora</taxon>
    </lineage>
</organism>
<keyword evidence="4" id="KW-1003">Cell membrane</keyword>
<comment type="subcellular location">
    <subcellularLocation>
        <location evidence="2">Cell membrane</location>
    </subcellularLocation>
    <subcellularLocation>
        <location evidence="1">Membrane</location>
        <topology evidence="1">Multi-pass membrane protein</topology>
    </subcellularLocation>
</comment>
<dbReference type="InterPro" id="IPR006202">
    <property type="entry name" value="Neur_chan_lig-bd"/>
</dbReference>
<dbReference type="Proteomes" id="UP001159428">
    <property type="component" value="Unassembled WGS sequence"/>
</dbReference>
<keyword evidence="9 11" id="KW-0472">Membrane</keyword>
<dbReference type="AlphaFoldDB" id="A0AAU9WFG1"/>
<comment type="caution">
    <text evidence="14">The sequence shown here is derived from an EMBL/GenBank/DDBJ whole genome shotgun (WGS) entry which is preliminary data.</text>
</comment>
<feature type="transmembrane region" description="Helical" evidence="11">
    <location>
        <begin position="373"/>
        <end position="391"/>
    </location>
</feature>
<dbReference type="SUPFAM" id="SSF90112">
    <property type="entry name" value="Neurotransmitter-gated ion-channel transmembrane pore"/>
    <property type="match status" value="1"/>
</dbReference>
<sequence length="394" mass="45034">ILPYAFIGLPVEVSVQLHVESFGNIHEADMEFQVYSYFKQIWTDKRLAGRINRSITLKGSDINRVWTPDAYCYNARLTNLMLPDAETHSKVSISPDGVLEYSRGVSFTASCVMDLRSFPHDSQTCHLKFGSYAYDDSDVIFKWLSGDVHVSRANMAQFKFLGAMFSADLDSYTGVNFTTITVSYTFQRRLGYYVLQVYIPDILIVLLSWIAFWMNPERAGDRLTIGITTILTIMFLSGAVNASMPPVSYAKAVDWYLITSFAFIFLSVIESLAAYVMFSRPVKKDSSFEKNSEKCRSLPSKLLPCLNTYRRKARAKKGKVPDEDKFNGLTMNMAVKDQSLPLSLEDIAYMEERERRESLIQQRKNNAVRIDRVSRILFPVTFVCYTVGYWISYS</sequence>
<evidence type="ECO:0000256" key="3">
    <source>
        <dbReference type="ARBA" id="ARBA00022448"/>
    </source>
</evidence>
<feature type="transmembrane region" description="Helical" evidence="11">
    <location>
        <begin position="190"/>
        <end position="211"/>
    </location>
</feature>
<dbReference type="CDD" id="cd18990">
    <property type="entry name" value="LGIC_ECD_GABAAR"/>
    <property type="match status" value="1"/>
</dbReference>
<name>A0AAU9WFG1_9CNID</name>
<dbReference type="EMBL" id="CALNXJ010000013">
    <property type="protein sequence ID" value="CAH3112748.1"/>
    <property type="molecule type" value="Genomic_DNA"/>
</dbReference>
<dbReference type="InterPro" id="IPR006028">
    <property type="entry name" value="GABAA/Glycine_rcpt"/>
</dbReference>
<dbReference type="FunFam" id="1.20.58.390:FF:000137">
    <property type="entry name" value="Predicted protein"/>
    <property type="match status" value="1"/>
</dbReference>
<dbReference type="InterPro" id="IPR018000">
    <property type="entry name" value="Neurotransmitter_ion_chnl_CS"/>
</dbReference>
<evidence type="ECO:0000256" key="8">
    <source>
        <dbReference type="ARBA" id="ARBA00023065"/>
    </source>
</evidence>
<dbReference type="PRINTS" id="PR00252">
    <property type="entry name" value="NRIONCHANNEL"/>
</dbReference>
<dbReference type="FunFam" id="2.70.170.10:FF:000045">
    <property type="entry name" value="Predicted protein"/>
    <property type="match status" value="1"/>
</dbReference>
<keyword evidence="15" id="KW-1185">Reference proteome</keyword>
<keyword evidence="7 11" id="KW-1133">Transmembrane helix</keyword>
<dbReference type="SUPFAM" id="SSF63712">
    <property type="entry name" value="Nicotinic receptor ligand binding domain-like"/>
    <property type="match status" value="1"/>
</dbReference>
<evidence type="ECO:0000313" key="14">
    <source>
        <dbReference type="EMBL" id="CAH3112748.1"/>
    </source>
</evidence>
<feature type="domain" description="Neurotransmitter-gated ion-channel ligand-binding" evidence="12">
    <location>
        <begin position="3"/>
        <end position="173"/>
    </location>
</feature>
<dbReference type="InterPro" id="IPR036719">
    <property type="entry name" value="Neuro-gated_channel_TM_sf"/>
</dbReference>
<evidence type="ECO:0000256" key="10">
    <source>
        <dbReference type="ARBA" id="ARBA00023303"/>
    </source>
</evidence>
<dbReference type="PANTHER" id="PTHR18945">
    <property type="entry name" value="NEUROTRANSMITTER GATED ION CHANNEL"/>
    <property type="match status" value="1"/>
</dbReference>
<keyword evidence="5 11" id="KW-0812">Transmembrane</keyword>
<evidence type="ECO:0000256" key="7">
    <source>
        <dbReference type="ARBA" id="ARBA00022989"/>
    </source>
</evidence>
<keyword evidence="6" id="KW-0732">Signal</keyword>
<dbReference type="InterPro" id="IPR038050">
    <property type="entry name" value="Neuro_actylchol_rec"/>
</dbReference>
<feature type="domain" description="Neurotransmitter-gated ion-channel transmembrane" evidence="13">
    <location>
        <begin position="197"/>
        <end position="317"/>
    </location>
</feature>
<dbReference type="PRINTS" id="PR00253">
    <property type="entry name" value="GABAARECEPTR"/>
</dbReference>
<evidence type="ECO:0000256" key="11">
    <source>
        <dbReference type="RuleBase" id="RU000687"/>
    </source>
</evidence>
<evidence type="ECO:0000259" key="13">
    <source>
        <dbReference type="Pfam" id="PF02932"/>
    </source>
</evidence>
<evidence type="ECO:0000259" key="12">
    <source>
        <dbReference type="Pfam" id="PF02931"/>
    </source>
</evidence>
<dbReference type="PROSITE" id="PS00236">
    <property type="entry name" value="NEUROTR_ION_CHANNEL"/>
    <property type="match status" value="1"/>
</dbReference>
<feature type="transmembrane region" description="Helical" evidence="11">
    <location>
        <begin position="255"/>
        <end position="278"/>
    </location>
</feature>